<protein>
    <submittedName>
        <fullName evidence="1">14835_t:CDS:1</fullName>
    </submittedName>
</protein>
<organism evidence="1 2">
    <name type="scientific">Cetraspora pellucida</name>
    <dbReference type="NCBI Taxonomy" id="1433469"/>
    <lineage>
        <taxon>Eukaryota</taxon>
        <taxon>Fungi</taxon>
        <taxon>Fungi incertae sedis</taxon>
        <taxon>Mucoromycota</taxon>
        <taxon>Glomeromycotina</taxon>
        <taxon>Glomeromycetes</taxon>
        <taxon>Diversisporales</taxon>
        <taxon>Gigasporaceae</taxon>
        <taxon>Cetraspora</taxon>
    </lineage>
</organism>
<evidence type="ECO:0000313" key="2">
    <source>
        <dbReference type="Proteomes" id="UP000789366"/>
    </source>
</evidence>
<feature type="non-terminal residue" evidence="1">
    <location>
        <position position="1"/>
    </location>
</feature>
<comment type="caution">
    <text evidence="1">The sequence shown here is derived from an EMBL/GenBank/DDBJ whole genome shotgun (WGS) entry which is preliminary data.</text>
</comment>
<gene>
    <name evidence="1" type="ORF">SPELUC_LOCUS5975</name>
</gene>
<evidence type="ECO:0000313" key="1">
    <source>
        <dbReference type="EMBL" id="CAG8570505.1"/>
    </source>
</evidence>
<dbReference type="Proteomes" id="UP000789366">
    <property type="component" value="Unassembled WGS sequence"/>
</dbReference>
<dbReference type="EMBL" id="CAJVPW010006563">
    <property type="protein sequence ID" value="CAG8570505.1"/>
    <property type="molecule type" value="Genomic_DNA"/>
</dbReference>
<proteinExistence type="predicted"/>
<reference evidence="1" key="1">
    <citation type="submission" date="2021-06" db="EMBL/GenBank/DDBJ databases">
        <authorList>
            <person name="Kallberg Y."/>
            <person name="Tangrot J."/>
            <person name="Rosling A."/>
        </authorList>
    </citation>
    <scope>NUCLEOTIDE SEQUENCE</scope>
    <source>
        <strain evidence="1">28 12/20/2015</strain>
    </source>
</reference>
<name>A0ACA9M761_9GLOM</name>
<keyword evidence="2" id="KW-1185">Reference proteome</keyword>
<sequence length="88" mass="10093">STDEDNSLAIPKVESKKINHFLACTPTFLKQHSYLKEIELSIKQYMQNNIALLILNKNESDNLFVVNNNSDNKTEVNKENEQIISVNN</sequence>
<accession>A0ACA9M761</accession>